<dbReference type="AlphaFoldDB" id="A0A1H8CXJ1"/>
<dbReference type="OrthoDB" id="639802at2"/>
<evidence type="ECO:0008006" key="4">
    <source>
        <dbReference type="Google" id="ProtNLM"/>
    </source>
</evidence>
<dbReference type="Proteomes" id="UP000198984">
    <property type="component" value="Unassembled WGS sequence"/>
</dbReference>
<accession>A0A1H8CXJ1</accession>
<keyword evidence="1" id="KW-1133">Transmembrane helix</keyword>
<dbReference type="STRING" id="573321.SAMN04488505_107240"/>
<gene>
    <name evidence="2" type="ORF">SAMN04488505_107240</name>
</gene>
<reference evidence="2 3" key="1">
    <citation type="submission" date="2016-10" db="EMBL/GenBank/DDBJ databases">
        <authorList>
            <person name="de Groot N.N."/>
        </authorList>
    </citation>
    <scope>NUCLEOTIDE SEQUENCE [LARGE SCALE GENOMIC DNA]</scope>
    <source>
        <strain evidence="2 3">DSM 21039</strain>
    </source>
</reference>
<organism evidence="2 3">
    <name type="scientific">Chitinophaga rupis</name>
    <dbReference type="NCBI Taxonomy" id="573321"/>
    <lineage>
        <taxon>Bacteria</taxon>
        <taxon>Pseudomonadati</taxon>
        <taxon>Bacteroidota</taxon>
        <taxon>Chitinophagia</taxon>
        <taxon>Chitinophagales</taxon>
        <taxon>Chitinophagaceae</taxon>
        <taxon>Chitinophaga</taxon>
    </lineage>
</organism>
<keyword evidence="1" id="KW-0812">Transmembrane</keyword>
<evidence type="ECO:0000256" key="1">
    <source>
        <dbReference type="SAM" id="Phobius"/>
    </source>
</evidence>
<evidence type="ECO:0000313" key="2">
    <source>
        <dbReference type="EMBL" id="SEM99174.1"/>
    </source>
</evidence>
<evidence type="ECO:0000313" key="3">
    <source>
        <dbReference type="Proteomes" id="UP000198984"/>
    </source>
</evidence>
<proteinExistence type="predicted"/>
<dbReference type="RefSeq" id="WP_143081119.1">
    <property type="nucleotide sequence ID" value="NZ_FOBB01000007.1"/>
</dbReference>
<sequence>MIEQKLDWGDSAAWQSRDFENLQQLILDETGVSLSASTLRRVWGRVTYNSLPSTTTLDTLARFAGAVNWRQFVKEHTDHNNAAAPADPLPVPKPAKQQPARLVWMLAASVMISLTLLGIFALKKTPPPVKESDYQFAVKPVTRTIPNSVIFTYDAVAAPTDSVYIQQSWDKRRRTLVSKNQHTHTSVYYEPGFYLAKLVADNQVVKEIPLLIPTDGWLATISKTPVPVYLPAAAFMNKTMLRLPAEAVTAHNMPLQPEAPDVYFYNVGNFNPVPLSEFAFSVRIKNEYGEGAAACRLTTITLVTDDSPIIIPLSAKGCVSEIGLLSVDQMVSGKQADLSGFGVDFLDWVQVGCKSIGKTIEYSVNGKTVYTCALPERPVHIVGMIYRFRGAGAVKDINLYQQDKPVFRAFF</sequence>
<name>A0A1H8CXJ1_9BACT</name>
<feature type="transmembrane region" description="Helical" evidence="1">
    <location>
        <begin position="102"/>
        <end position="122"/>
    </location>
</feature>
<keyword evidence="3" id="KW-1185">Reference proteome</keyword>
<dbReference type="EMBL" id="FOBB01000007">
    <property type="protein sequence ID" value="SEM99174.1"/>
    <property type="molecule type" value="Genomic_DNA"/>
</dbReference>
<protein>
    <recommendedName>
        <fullName evidence="4">PKD domain-containing protein</fullName>
    </recommendedName>
</protein>
<keyword evidence="1" id="KW-0472">Membrane</keyword>